<comment type="caution">
    <text evidence="3">The sequence shown here is derived from an EMBL/GenBank/DDBJ whole genome shotgun (WGS) entry which is preliminary data.</text>
</comment>
<gene>
    <name evidence="3" type="ORF">IAB67_07740</name>
</gene>
<dbReference type="PANTHER" id="PTHR46797">
    <property type="entry name" value="HTH-TYPE TRANSCRIPTIONAL REGULATOR"/>
    <property type="match status" value="1"/>
</dbReference>
<dbReference type="InterPro" id="IPR014710">
    <property type="entry name" value="RmlC-like_jellyroll"/>
</dbReference>
<name>A0A9D1LLB5_9CLOT</name>
<dbReference type="CDD" id="cd00093">
    <property type="entry name" value="HTH_XRE"/>
    <property type="match status" value="1"/>
</dbReference>
<dbReference type="Pfam" id="PF01381">
    <property type="entry name" value="HTH_3"/>
    <property type="match status" value="1"/>
</dbReference>
<proteinExistence type="predicted"/>
<dbReference type="GO" id="GO:0005829">
    <property type="term" value="C:cytosol"/>
    <property type="evidence" value="ECO:0007669"/>
    <property type="project" value="TreeGrafter"/>
</dbReference>
<evidence type="ECO:0000313" key="4">
    <source>
        <dbReference type="Proteomes" id="UP000824073"/>
    </source>
</evidence>
<dbReference type="SUPFAM" id="SSF47413">
    <property type="entry name" value="lambda repressor-like DNA-binding domains"/>
    <property type="match status" value="1"/>
</dbReference>
<evidence type="ECO:0000313" key="3">
    <source>
        <dbReference type="EMBL" id="HIU44169.1"/>
    </source>
</evidence>
<dbReference type="EMBL" id="DVMR01000058">
    <property type="protein sequence ID" value="HIU44169.1"/>
    <property type="molecule type" value="Genomic_DNA"/>
</dbReference>
<accession>A0A9D1LLB5</accession>
<reference evidence="3" key="1">
    <citation type="submission" date="2020-10" db="EMBL/GenBank/DDBJ databases">
        <authorList>
            <person name="Gilroy R."/>
        </authorList>
    </citation>
    <scope>NUCLEOTIDE SEQUENCE</scope>
    <source>
        <strain evidence="3">CHK191-8634</strain>
    </source>
</reference>
<protein>
    <submittedName>
        <fullName evidence="3">Helix-turn-helix transcriptional regulator</fullName>
    </submittedName>
</protein>
<dbReference type="InterPro" id="IPR001387">
    <property type="entry name" value="Cro/C1-type_HTH"/>
</dbReference>
<dbReference type="PANTHER" id="PTHR46797:SF1">
    <property type="entry name" value="METHYLPHOSPHONATE SYNTHASE"/>
    <property type="match status" value="1"/>
</dbReference>
<dbReference type="PROSITE" id="PS50943">
    <property type="entry name" value="HTH_CROC1"/>
    <property type="match status" value="1"/>
</dbReference>
<dbReference type="AlphaFoldDB" id="A0A9D1LLB5"/>
<organism evidence="3 4">
    <name type="scientific">Candidatus Ventrousia excrementavium</name>
    <dbReference type="NCBI Taxonomy" id="2840961"/>
    <lineage>
        <taxon>Bacteria</taxon>
        <taxon>Bacillati</taxon>
        <taxon>Bacillota</taxon>
        <taxon>Clostridia</taxon>
        <taxon>Eubacteriales</taxon>
        <taxon>Clostridiaceae</taxon>
        <taxon>Clostridiaceae incertae sedis</taxon>
        <taxon>Candidatus Ventrousia</taxon>
    </lineage>
</organism>
<dbReference type="InterPro" id="IPR010982">
    <property type="entry name" value="Lambda_DNA-bd_dom_sf"/>
</dbReference>
<dbReference type="InterPro" id="IPR050807">
    <property type="entry name" value="TransReg_Diox_bact_type"/>
</dbReference>
<dbReference type="GO" id="GO:0003677">
    <property type="term" value="F:DNA binding"/>
    <property type="evidence" value="ECO:0007669"/>
    <property type="project" value="UniProtKB-KW"/>
</dbReference>
<dbReference type="Proteomes" id="UP000824073">
    <property type="component" value="Unassembled WGS sequence"/>
</dbReference>
<dbReference type="Gene3D" id="2.60.120.10">
    <property type="entry name" value="Jelly Rolls"/>
    <property type="match status" value="1"/>
</dbReference>
<sequence>MEIKLGEKLRKVRKERGMSIAALAEKAGVSPGMISQIERNTTVPSILLFAKIAKALDENISYFLDEEQPRERVSLIRAGAHRVVSGTGNEYHLLTLNPDRQIEMYKVIFKKNRDDHGCLAVHEGAECGFLLSGHLRILTSEGEYDMLPGDSIYFESTLPHRIVNVNEDDTDCVAIWAQTPFTW</sequence>
<feature type="domain" description="HTH cro/C1-type" evidence="2">
    <location>
        <begin position="9"/>
        <end position="63"/>
    </location>
</feature>
<dbReference type="Pfam" id="PF07883">
    <property type="entry name" value="Cupin_2"/>
    <property type="match status" value="1"/>
</dbReference>
<dbReference type="Gene3D" id="1.10.260.40">
    <property type="entry name" value="lambda repressor-like DNA-binding domains"/>
    <property type="match status" value="1"/>
</dbReference>
<evidence type="ECO:0000259" key="2">
    <source>
        <dbReference type="PROSITE" id="PS50943"/>
    </source>
</evidence>
<reference evidence="3" key="2">
    <citation type="journal article" date="2021" name="PeerJ">
        <title>Extensive microbial diversity within the chicken gut microbiome revealed by metagenomics and culture.</title>
        <authorList>
            <person name="Gilroy R."/>
            <person name="Ravi A."/>
            <person name="Getino M."/>
            <person name="Pursley I."/>
            <person name="Horton D.L."/>
            <person name="Alikhan N.F."/>
            <person name="Baker D."/>
            <person name="Gharbi K."/>
            <person name="Hall N."/>
            <person name="Watson M."/>
            <person name="Adriaenssens E.M."/>
            <person name="Foster-Nyarko E."/>
            <person name="Jarju S."/>
            <person name="Secka A."/>
            <person name="Antonio M."/>
            <person name="Oren A."/>
            <person name="Chaudhuri R.R."/>
            <person name="La Ragione R."/>
            <person name="Hildebrand F."/>
            <person name="Pallen M.J."/>
        </authorList>
    </citation>
    <scope>NUCLEOTIDE SEQUENCE</scope>
    <source>
        <strain evidence="3">CHK191-8634</strain>
    </source>
</reference>
<dbReference type="InterPro" id="IPR013096">
    <property type="entry name" value="Cupin_2"/>
</dbReference>
<dbReference type="SUPFAM" id="SSF51182">
    <property type="entry name" value="RmlC-like cupins"/>
    <property type="match status" value="1"/>
</dbReference>
<keyword evidence="1" id="KW-0238">DNA-binding</keyword>
<evidence type="ECO:0000256" key="1">
    <source>
        <dbReference type="ARBA" id="ARBA00023125"/>
    </source>
</evidence>
<dbReference type="GO" id="GO:0003700">
    <property type="term" value="F:DNA-binding transcription factor activity"/>
    <property type="evidence" value="ECO:0007669"/>
    <property type="project" value="TreeGrafter"/>
</dbReference>
<dbReference type="InterPro" id="IPR011051">
    <property type="entry name" value="RmlC_Cupin_sf"/>
</dbReference>
<dbReference type="CDD" id="cd02209">
    <property type="entry name" value="cupin_XRE_C"/>
    <property type="match status" value="1"/>
</dbReference>
<dbReference type="SMART" id="SM00530">
    <property type="entry name" value="HTH_XRE"/>
    <property type="match status" value="1"/>
</dbReference>